<comment type="similarity">
    <text evidence="9">Belongs to the anthranilate phosphoribosyltransferase family.</text>
</comment>
<feature type="binding site" evidence="9">
    <location>
        <position position="123"/>
    </location>
    <ligand>
        <name>5-phospho-alpha-D-ribose 1-diphosphate</name>
        <dbReference type="ChEBI" id="CHEBI:58017"/>
    </ligand>
</feature>
<sequence>MRDELRAVVLPLLDGHDIDADQMEHAVGAIMDGRCEPVEMASLLTALRCRGESVAQLVGAARAMRARSLKIVCRRQGLLDTCGTGGDALHTFNISTATAFVAAAAGAAVAKHGNRSASSKSGSADVLEALGVSLDLTPEQTAQCIDELGLGFCFAPRLHAAMKSAAPVRQQLGFRTIFNLLGPLTNPAQAEYQLIGAGRTHLAELLAKALCQLRTQRALVVSGNDELDEVSLWGETTVFFVESGQVRRELWTPKTLGLPVCDVAALRVSSPAESASVIRQVLTGESGPPRDIVLANGAAALVACGRAETAAEGVARSREAIDSGRAWRLLEQFASRTQSLSQS</sequence>
<accession>A0A7C2NZE5</accession>
<gene>
    <name evidence="9 12" type="primary">trpD</name>
    <name evidence="12" type="ORF">ENQ76_03045</name>
</gene>
<keyword evidence="4 9" id="KW-0808">Transferase</keyword>
<feature type="binding site" evidence="9">
    <location>
        <position position="169"/>
    </location>
    <ligand>
        <name>anthranilate</name>
        <dbReference type="ChEBI" id="CHEBI:16567"/>
        <label>2</label>
    </ligand>
</feature>
<dbReference type="EC" id="2.4.2.18" evidence="9"/>
<dbReference type="NCBIfam" id="TIGR01245">
    <property type="entry name" value="trpD"/>
    <property type="match status" value="1"/>
</dbReference>
<evidence type="ECO:0000259" key="11">
    <source>
        <dbReference type="Pfam" id="PF02885"/>
    </source>
</evidence>
<dbReference type="InterPro" id="IPR005940">
    <property type="entry name" value="Anthranilate_Pribosyl_Tfrase"/>
</dbReference>
<feature type="domain" description="Glycosyl transferase family 3" evidence="10">
    <location>
        <begin position="76"/>
        <end position="326"/>
    </location>
</feature>
<comment type="catalytic activity">
    <reaction evidence="7 9">
        <text>N-(5-phospho-beta-D-ribosyl)anthranilate + diphosphate = 5-phospho-alpha-D-ribose 1-diphosphate + anthranilate</text>
        <dbReference type="Rhea" id="RHEA:11768"/>
        <dbReference type="ChEBI" id="CHEBI:16567"/>
        <dbReference type="ChEBI" id="CHEBI:18277"/>
        <dbReference type="ChEBI" id="CHEBI:33019"/>
        <dbReference type="ChEBI" id="CHEBI:58017"/>
        <dbReference type="EC" id="2.4.2.18"/>
    </reaction>
</comment>
<name>A0A7C2NZE5_9PLAN</name>
<keyword evidence="3 9" id="KW-0328">Glycosyltransferase</keyword>
<comment type="pathway">
    <text evidence="1 9">Amino-acid biosynthesis; L-tryptophan biosynthesis; L-tryptophan from chorismate: step 2/5.</text>
</comment>
<feature type="binding site" evidence="9">
    <location>
        <position position="229"/>
    </location>
    <ligand>
        <name>Mg(2+)</name>
        <dbReference type="ChEBI" id="CHEBI:18420"/>
        <label>1</label>
    </ligand>
</feature>
<feature type="domain" description="Glycosyl transferase family 3 N-terminal" evidence="11">
    <location>
        <begin position="12"/>
        <end position="67"/>
    </location>
</feature>
<dbReference type="HAMAP" id="MF_00211">
    <property type="entry name" value="TrpD"/>
    <property type="match status" value="1"/>
</dbReference>
<comment type="caution">
    <text evidence="9">Lacks conserved residue(s) required for the propagation of feature annotation.</text>
</comment>
<dbReference type="Gene3D" id="1.20.970.10">
    <property type="entry name" value="Transferase, Pyrimidine Nucleoside Phosphorylase, Chain C"/>
    <property type="match status" value="1"/>
</dbReference>
<keyword evidence="9" id="KW-0460">Magnesium</keyword>
<organism evidence="12">
    <name type="scientific">Schlesneria paludicola</name>
    <dbReference type="NCBI Taxonomy" id="360056"/>
    <lineage>
        <taxon>Bacteria</taxon>
        <taxon>Pseudomonadati</taxon>
        <taxon>Planctomycetota</taxon>
        <taxon>Planctomycetia</taxon>
        <taxon>Planctomycetales</taxon>
        <taxon>Planctomycetaceae</taxon>
        <taxon>Schlesneria</taxon>
    </lineage>
</organism>
<dbReference type="GO" id="GO:0000162">
    <property type="term" value="P:L-tryptophan biosynthetic process"/>
    <property type="evidence" value="ECO:0007669"/>
    <property type="project" value="UniProtKB-UniRule"/>
</dbReference>
<evidence type="ECO:0000256" key="2">
    <source>
        <dbReference type="ARBA" id="ARBA00022605"/>
    </source>
</evidence>
<dbReference type="InterPro" id="IPR036320">
    <property type="entry name" value="Glycosyl_Trfase_fam3_N_dom_sf"/>
</dbReference>
<feature type="binding site" evidence="9">
    <location>
        <position position="83"/>
    </location>
    <ligand>
        <name>anthranilate</name>
        <dbReference type="ChEBI" id="CHEBI:16567"/>
        <label>1</label>
    </ligand>
</feature>
<dbReference type="PANTHER" id="PTHR43285:SF2">
    <property type="entry name" value="ANTHRANILATE PHOSPHORIBOSYLTRANSFERASE"/>
    <property type="match status" value="1"/>
</dbReference>
<comment type="subunit">
    <text evidence="9">Homodimer.</text>
</comment>
<dbReference type="Pfam" id="PF00591">
    <property type="entry name" value="Glycos_transf_3"/>
    <property type="match status" value="1"/>
</dbReference>
<dbReference type="InterPro" id="IPR035902">
    <property type="entry name" value="Nuc_phospho_transferase"/>
</dbReference>
<evidence type="ECO:0000256" key="9">
    <source>
        <dbReference type="HAMAP-Rule" id="MF_00211"/>
    </source>
</evidence>
<evidence type="ECO:0000259" key="10">
    <source>
        <dbReference type="Pfam" id="PF00591"/>
    </source>
</evidence>
<keyword evidence="2 9" id="KW-0028">Amino-acid biosynthesis</keyword>
<dbReference type="Pfam" id="PF02885">
    <property type="entry name" value="Glycos_trans_3N"/>
    <property type="match status" value="1"/>
</dbReference>
<evidence type="ECO:0000313" key="12">
    <source>
        <dbReference type="EMBL" id="HEN14432.1"/>
    </source>
</evidence>
<evidence type="ECO:0000256" key="4">
    <source>
        <dbReference type="ARBA" id="ARBA00022679"/>
    </source>
</evidence>
<evidence type="ECO:0000256" key="5">
    <source>
        <dbReference type="ARBA" id="ARBA00022822"/>
    </source>
</evidence>
<comment type="similarity">
    <text evidence="8">In the C-terminal section; belongs to the anthranilate phosphoribosyltransferase family.</text>
</comment>
<feature type="binding site" evidence="9">
    <location>
        <begin position="93"/>
        <end position="96"/>
    </location>
    <ligand>
        <name>5-phospho-alpha-D-ribose 1-diphosphate</name>
        <dbReference type="ChEBI" id="CHEBI:58017"/>
    </ligand>
</feature>
<feature type="binding site" evidence="9">
    <location>
        <begin position="86"/>
        <end position="87"/>
    </location>
    <ligand>
        <name>5-phospho-alpha-D-ribose 1-diphosphate</name>
        <dbReference type="ChEBI" id="CHEBI:58017"/>
    </ligand>
</feature>
<feature type="binding site" evidence="9">
    <location>
        <position position="83"/>
    </location>
    <ligand>
        <name>5-phospho-alpha-D-ribose 1-diphosphate</name>
        <dbReference type="ChEBI" id="CHEBI:58017"/>
    </ligand>
</feature>
<dbReference type="GO" id="GO:0000287">
    <property type="term" value="F:magnesium ion binding"/>
    <property type="evidence" value="ECO:0007669"/>
    <property type="project" value="UniProtKB-UniRule"/>
</dbReference>
<feature type="binding site" evidence="9">
    <location>
        <position position="91"/>
    </location>
    <ligand>
        <name>5-phospho-alpha-D-ribose 1-diphosphate</name>
        <dbReference type="ChEBI" id="CHEBI:58017"/>
    </ligand>
</feature>
<feature type="binding site" evidence="9">
    <location>
        <position position="228"/>
    </location>
    <ligand>
        <name>Mg(2+)</name>
        <dbReference type="ChEBI" id="CHEBI:18420"/>
        <label>2</label>
    </ligand>
</feature>
<proteinExistence type="inferred from homology"/>
<dbReference type="GO" id="GO:0005829">
    <property type="term" value="C:cytosol"/>
    <property type="evidence" value="ECO:0007669"/>
    <property type="project" value="TreeGrafter"/>
</dbReference>
<keyword evidence="6 9" id="KW-0057">Aromatic amino acid biosynthesis</keyword>
<evidence type="ECO:0000256" key="1">
    <source>
        <dbReference type="ARBA" id="ARBA00004907"/>
    </source>
</evidence>
<evidence type="ECO:0000256" key="3">
    <source>
        <dbReference type="ARBA" id="ARBA00022676"/>
    </source>
</evidence>
<dbReference type="GO" id="GO:0004048">
    <property type="term" value="F:anthranilate phosphoribosyltransferase activity"/>
    <property type="evidence" value="ECO:0007669"/>
    <property type="project" value="UniProtKB-UniRule"/>
</dbReference>
<dbReference type="EMBL" id="DSOK01000093">
    <property type="protein sequence ID" value="HEN14432.1"/>
    <property type="molecule type" value="Genomic_DNA"/>
</dbReference>
<comment type="function">
    <text evidence="9">Catalyzes the transfer of the phosphoribosyl group of 5-phosphorylribose-1-pyrophosphate (PRPP) to anthranilate to yield N-(5'-phosphoribosyl)-anthranilate (PRA).</text>
</comment>
<dbReference type="AlphaFoldDB" id="A0A7C2NZE5"/>
<dbReference type="InterPro" id="IPR000312">
    <property type="entry name" value="Glycosyl_Trfase_fam3"/>
</dbReference>
<evidence type="ECO:0000256" key="6">
    <source>
        <dbReference type="ARBA" id="ARBA00023141"/>
    </source>
</evidence>
<feature type="binding site" evidence="9">
    <location>
        <begin position="111"/>
        <end position="119"/>
    </location>
    <ligand>
        <name>5-phospho-alpha-D-ribose 1-diphosphate</name>
        <dbReference type="ChEBI" id="CHEBI:58017"/>
    </ligand>
</feature>
<protein>
    <recommendedName>
        <fullName evidence="9">Anthranilate phosphoribosyltransferase</fullName>
        <ecNumber evidence="9">2.4.2.18</ecNumber>
    </recommendedName>
</protein>
<feature type="binding site" evidence="9">
    <location>
        <position position="114"/>
    </location>
    <ligand>
        <name>anthranilate</name>
        <dbReference type="ChEBI" id="CHEBI:16567"/>
        <label>1</label>
    </ligand>
</feature>
<evidence type="ECO:0000256" key="7">
    <source>
        <dbReference type="ARBA" id="ARBA00052328"/>
    </source>
</evidence>
<dbReference type="UniPathway" id="UPA00035">
    <property type="reaction ID" value="UER00041"/>
</dbReference>
<feature type="binding site" evidence="9">
    <location>
        <position position="229"/>
    </location>
    <ligand>
        <name>Mg(2+)</name>
        <dbReference type="ChEBI" id="CHEBI:18420"/>
        <label>2</label>
    </ligand>
</feature>
<comment type="caution">
    <text evidence="12">The sequence shown here is derived from an EMBL/GenBank/DDBJ whole genome shotgun (WGS) entry which is preliminary data.</text>
</comment>
<dbReference type="InterPro" id="IPR017459">
    <property type="entry name" value="Glycosyl_Trfase_fam3_N_dom"/>
</dbReference>
<evidence type="ECO:0000256" key="8">
    <source>
        <dbReference type="ARBA" id="ARBA00061188"/>
    </source>
</evidence>
<dbReference type="Gene3D" id="3.40.1030.10">
    <property type="entry name" value="Nucleoside phosphorylase/phosphoribosyltransferase catalytic domain"/>
    <property type="match status" value="1"/>
</dbReference>
<comment type="cofactor">
    <cofactor evidence="9">
        <name>Mg(2+)</name>
        <dbReference type="ChEBI" id="CHEBI:18420"/>
    </cofactor>
    <text evidence="9">Binds 2 magnesium ions per monomer.</text>
</comment>
<dbReference type="PANTHER" id="PTHR43285">
    <property type="entry name" value="ANTHRANILATE PHOSPHORIBOSYLTRANSFERASE"/>
    <property type="match status" value="1"/>
</dbReference>
<feature type="binding site" evidence="9">
    <location>
        <position position="95"/>
    </location>
    <ligand>
        <name>Mg(2+)</name>
        <dbReference type="ChEBI" id="CHEBI:18420"/>
        <label>1</label>
    </ligand>
</feature>
<dbReference type="FunFam" id="3.40.1030.10:FF:000002">
    <property type="entry name" value="Anthranilate phosphoribosyltransferase"/>
    <property type="match status" value="1"/>
</dbReference>
<keyword evidence="5 9" id="KW-0822">Tryptophan biosynthesis</keyword>
<dbReference type="SUPFAM" id="SSF47648">
    <property type="entry name" value="Nucleoside phosphorylase/phosphoribosyltransferase N-terminal domain"/>
    <property type="match status" value="1"/>
</dbReference>
<reference evidence="12" key="1">
    <citation type="journal article" date="2020" name="mSystems">
        <title>Genome- and Community-Level Interaction Insights into Carbon Utilization and Element Cycling Functions of Hydrothermarchaeota in Hydrothermal Sediment.</title>
        <authorList>
            <person name="Zhou Z."/>
            <person name="Liu Y."/>
            <person name="Xu W."/>
            <person name="Pan J."/>
            <person name="Luo Z.H."/>
            <person name="Li M."/>
        </authorList>
    </citation>
    <scope>NUCLEOTIDE SEQUENCE [LARGE SCALE GENOMIC DNA]</scope>
    <source>
        <strain evidence="12">SpSt-339</strain>
    </source>
</reference>
<dbReference type="SUPFAM" id="SSF52418">
    <property type="entry name" value="Nucleoside phosphorylase/phosphoribosyltransferase catalytic domain"/>
    <property type="match status" value="1"/>
</dbReference>
<keyword evidence="9" id="KW-0479">Metal-binding</keyword>